<protein>
    <submittedName>
        <fullName evidence="1">Uncharacterized protein</fullName>
    </submittedName>
</protein>
<evidence type="ECO:0000313" key="2">
    <source>
        <dbReference type="Proteomes" id="UP001374535"/>
    </source>
</evidence>
<reference evidence="1 2" key="1">
    <citation type="journal article" date="2023" name="Life. Sci Alliance">
        <title>Evolutionary insights into 3D genome organization and epigenetic landscape of Vigna mungo.</title>
        <authorList>
            <person name="Junaid A."/>
            <person name="Singh B."/>
            <person name="Bhatia S."/>
        </authorList>
    </citation>
    <scope>NUCLEOTIDE SEQUENCE [LARGE SCALE GENOMIC DNA]</scope>
    <source>
        <strain evidence="1">Urdbean</strain>
    </source>
</reference>
<proteinExistence type="predicted"/>
<organism evidence="1 2">
    <name type="scientific">Vigna mungo</name>
    <name type="common">Black gram</name>
    <name type="synonym">Phaseolus mungo</name>
    <dbReference type="NCBI Taxonomy" id="3915"/>
    <lineage>
        <taxon>Eukaryota</taxon>
        <taxon>Viridiplantae</taxon>
        <taxon>Streptophyta</taxon>
        <taxon>Embryophyta</taxon>
        <taxon>Tracheophyta</taxon>
        <taxon>Spermatophyta</taxon>
        <taxon>Magnoliopsida</taxon>
        <taxon>eudicotyledons</taxon>
        <taxon>Gunneridae</taxon>
        <taxon>Pentapetalae</taxon>
        <taxon>rosids</taxon>
        <taxon>fabids</taxon>
        <taxon>Fabales</taxon>
        <taxon>Fabaceae</taxon>
        <taxon>Papilionoideae</taxon>
        <taxon>50 kb inversion clade</taxon>
        <taxon>NPAAA clade</taxon>
        <taxon>indigoferoid/millettioid clade</taxon>
        <taxon>Phaseoleae</taxon>
        <taxon>Vigna</taxon>
    </lineage>
</organism>
<sequence>MLGRIHVSIPAKTTQLFSSKPHPVSQLRVSVTTKTTRKSLQLQHVPEIETENHQKILRILLHPVLLPPYLTNVCPHLIQILHILLHPVHLPPYLLLILEDPPNRETDLQDYLNLKRLMHQLLPLILQILL</sequence>
<name>A0AAQ3RL27_VIGMU</name>
<dbReference type="Proteomes" id="UP001374535">
    <property type="component" value="Chromosome 8"/>
</dbReference>
<keyword evidence="2" id="KW-1185">Reference proteome</keyword>
<evidence type="ECO:0000313" key="1">
    <source>
        <dbReference type="EMBL" id="WVY99288.1"/>
    </source>
</evidence>
<dbReference type="EMBL" id="CP144693">
    <property type="protein sequence ID" value="WVY99288.1"/>
    <property type="molecule type" value="Genomic_DNA"/>
</dbReference>
<accession>A0AAQ3RL27</accession>
<gene>
    <name evidence="1" type="ORF">V8G54_025358</name>
</gene>
<dbReference type="AlphaFoldDB" id="A0AAQ3RL27"/>